<comment type="caution">
    <text evidence="2">The sequence shown here is derived from an EMBL/GenBank/DDBJ whole genome shotgun (WGS) entry which is preliminary data.</text>
</comment>
<proteinExistence type="predicted"/>
<keyword evidence="3" id="KW-1185">Reference proteome</keyword>
<reference evidence="2" key="1">
    <citation type="journal article" date="2022" name="bioRxiv">
        <title>Sequencing and chromosome-scale assembly of the giantPleurodeles waltlgenome.</title>
        <authorList>
            <person name="Brown T."/>
            <person name="Elewa A."/>
            <person name="Iarovenko S."/>
            <person name="Subramanian E."/>
            <person name="Araus A.J."/>
            <person name="Petzold A."/>
            <person name="Susuki M."/>
            <person name="Suzuki K.-i.T."/>
            <person name="Hayashi T."/>
            <person name="Toyoda A."/>
            <person name="Oliveira C."/>
            <person name="Osipova E."/>
            <person name="Leigh N.D."/>
            <person name="Simon A."/>
            <person name="Yun M.H."/>
        </authorList>
    </citation>
    <scope>NUCLEOTIDE SEQUENCE</scope>
    <source>
        <strain evidence="2">20211129_DDA</strain>
        <tissue evidence="2">Liver</tissue>
    </source>
</reference>
<dbReference type="Proteomes" id="UP001066276">
    <property type="component" value="Chromosome 10"/>
</dbReference>
<gene>
    <name evidence="2" type="ORF">NDU88_000649</name>
</gene>
<name>A0AAV7LW49_PLEWA</name>
<feature type="compositionally biased region" description="Basic and acidic residues" evidence="1">
    <location>
        <begin position="1"/>
        <end position="15"/>
    </location>
</feature>
<sequence length="87" mass="9679">MVDLKEGRDRGRQERLEEDGELVNRVQREEEEEMGEQTSSIEDNIGEDGRRGSQVETVAAEEAENEATTQETGGVDPDTTACAEPWP</sequence>
<dbReference type="EMBL" id="JANPWB010000014">
    <property type="protein sequence ID" value="KAJ1095486.1"/>
    <property type="molecule type" value="Genomic_DNA"/>
</dbReference>
<accession>A0AAV7LW49</accession>
<evidence type="ECO:0000256" key="1">
    <source>
        <dbReference type="SAM" id="MobiDB-lite"/>
    </source>
</evidence>
<evidence type="ECO:0000313" key="3">
    <source>
        <dbReference type="Proteomes" id="UP001066276"/>
    </source>
</evidence>
<organism evidence="2 3">
    <name type="scientific">Pleurodeles waltl</name>
    <name type="common">Iberian ribbed newt</name>
    <dbReference type="NCBI Taxonomy" id="8319"/>
    <lineage>
        <taxon>Eukaryota</taxon>
        <taxon>Metazoa</taxon>
        <taxon>Chordata</taxon>
        <taxon>Craniata</taxon>
        <taxon>Vertebrata</taxon>
        <taxon>Euteleostomi</taxon>
        <taxon>Amphibia</taxon>
        <taxon>Batrachia</taxon>
        <taxon>Caudata</taxon>
        <taxon>Salamandroidea</taxon>
        <taxon>Salamandridae</taxon>
        <taxon>Pleurodelinae</taxon>
        <taxon>Pleurodeles</taxon>
    </lineage>
</organism>
<protein>
    <submittedName>
        <fullName evidence="2">Uncharacterized protein</fullName>
    </submittedName>
</protein>
<evidence type="ECO:0000313" key="2">
    <source>
        <dbReference type="EMBL" id="KAJ1095486.1"/>
    </source>
</evidence>
<dbReference type="AlphaFoldDB" id="A0AAV7LW49"/>
<feature type="region of interest" description="Disordered" evidence="1">
    <location>
        <begin position="1"/>
        <end position="87"/>
    </location>
</feature>